<keyword evidence="3" id="KW-1185">Reference proteome</keyword>
<dbReference type="Proteomes" id="UP001437256">
    <property type="component" value="Unassembled WGS sequence"/>
</dbReference>
<sequence>MERHSDLTKHLLRLKDAQYDRLCGLHALKAQSSQSLSGSSTLSAPLLPIKRSREVAGGDNMGESSNQAEHRLGSPFLEKEVFPASQQNIRIFERKLSDTGGSALKQVKREPSLRDVWGRPAIPTFFAANKRREPLIGLEKTARPKPLPASLSAKTNNPRVLVLGTPSTPLPPLDSDVCLAKRQRGLDINVKVEDRESSASHKHSIYDCLVTKVLKSKDLPVLQGNSYTIQEQMLETDNNESESESSVDESGGLTDITTDIEESPSPCCDSIKLRPFGVRPFGLRALAAGEPACYKPPVIRPVFLAPVATDDPEIERHRRVGTPSPAPPIEPYKITRAGLCDVAFPPINEEGKLWLEA</sequence>
<name>A0ABR2Z8V3_9AGAR</name>
<proteinExistence type="predicted"/>
<evidence type="ECO:0000256" key="1">
    <source>
        <dbReference type="SAM" id="MobiDB-lite"/>
    </source>
</evidence>
<gene>
    <name evidence="2" type="ORF">AAF712_015620</name>
</gene>
<evidence type="ECO:0000313" key="2">
    <source>
        <dbReference type="EMBL" id="KAL0057728.1"/>
    </source>
</evidence>
<accession>A0ABR2Z8V3</accession>
<organism evidence="2 3">
    <name type="scientific">Marasmius tenuissimus</name>
    <dbReference type="NCBI Taxonomy" id="585030"/>
    <lineage>
        <taxon>Eukaryota</taxon>
        <taxon>Fungi</taxon>
        <taxon>Dikarya</taxon>
        <taxon>Basidiomycota</taxon>
        <taxon>Agaricomycotina</taxon>
        <taxon>Agaricomycetes</taxon>
        <taxon>Agaricomycetidae</taxon>
        <taxon>Agaricales</taxon>
        <taxon>Marasmiineae</taxon>
        <taxon>Marasmiaceae</taxon>
        <taxon>Marasmius</taxon>
    </lineage>
</organism>
<comment type="caution">
    <text evidence="2">The sequence shown here is derived from an EMBL/GenBank/DDBJ whole genome shotgun (WGS) entry which is preliminary data.</text>
</comment>
<feature type="region of interest" description="Disordered" evidence="1">
    <location>
        <begin position="234"/>
        <end position="265"/>
    </location>
</feature>
<feature type="compositionally biased region" description="Acidic residues" evidence="1">
    <location>
        <begin position="237"/>
        <end position="247"/>
    </location>
</feature>
<reference evidence="2 3" key="1">
    <citation type="submission" date="2024-05" db="EMBL/GenBank/DDBJ databases">
        <title>A draft genome resource for the thread blight pathogen Marasmius tenuissimus strain MS-2.</title>
        <authorList>
            <person name="Yulfo-Soto G.E."/>
            <person name="Baruah I.K."/>
            <person name="Amoako-Attah I."/>
            <person name="Bukari Y."/>
            <person name="Meinhardt L.W."/>
            <person name="Bailey B.A."/>
            <person name="Cohen S.P."/>
        </authorList>
    </citation>
    <scope>NUCLEOTIDE SEQUENCE [LARGE SCALE GENOMIC DNA]</scope>
    <source>
        <strain evidence="2 3">MS-2</strain>
    </source>
</reference>
<protein>
    <submittedName>
        <fullName evidence="2">Uncharacterized protein</fullName>
    </submittedName>
</protein>
<evidence type="ECO:0000313" key="3">
    <source>
        <dbReference type="Proteomes" id="UP001437256"/>
    </source>
</evidence>
<dbReference type="EMBL" id="JBBXMP010000451">
    <property type="protein sequence ID" value="KAL0057728.1"/>
    <property type="molecule type" value="Genomic_DNA"/>
</dbReference>